<protein>
    <submittedName>
        <fullName evidence="2">Uncharacterized protein</fullName>
    </submittedName>
</protein>
<keyword evidence="3" id="KW-1185">Reference proteome</keyword>
<name>A0ABN8ZWL5_RANTA</name>
<reference evidence="2" key="1">
    <citation type="submission" date="2023-04" db="EMBL/GenBank/DDBJ databases">
        <authorList>
            <consortium name="ELIXIR-Norway"/>
        </authorList>
    </citation>
    <scope>NUCLEOTIDE SEQUENCE [LARGE SCALE GENOMIC DNA]</scope>
</reference>
<proteinExistence type="predicted"/>
<gene>
    <name evidence="2" type="ORF">MRATA1EN1_LOCUS27305</name>
</gene>
<accession>A0ABN8ZWL5</accession>
<dbReference type="Proteomes" id="UP001176941">
    <property type="component" value="Chromosome 7"/>
</dbReference>
<evidence type="ECO:0000313" key="3">
    <source>
        <dbReference type="Proteomes" id="UP001176941"/>
    </source>
</evidence>
<evidence type="ECO:0000313" key="2">
    <source>
        <dbReference type="EMBL" id="CAI9178343.1"/>
    </source>
</evidence>
<sequence>MDVRKRPRGAGGALRVPIFSVRPRPGSTPAMFLLLPPLLLSHIRAQASRPHSGFRLSTAEGPARDLWGRHQRRRTVALGQDSSTRRAGSRAWEA</sequence>
<dbReference type="EMBL" id="OX459943">
    <property type="protein sequence ID" value="CAI9178343.1"/>
    <property type="molecule type" value="Genomic_DNA"/>
</dbReference>
<organism evidence="2 3">
    <name type="scientific">Rangifer tarandus platyrhynchus</name>
    <name type="common">Svalbard reindeer</name>
    <dbReference type="NCBI Taxonomy" id="3082113"/>
    <lineage>
        <taxon>Eukaryota</taxon>
        <taxon>Metazoa</taxon>
        <taxon>Chordata</taxon>
        <taxon>Craniata</taxon>
        <taxon>Vertebrata</taxon>
        <taxon>Euteleostomi</taxon>
        <taxon>Mammalia</taxon>
        <taxon>Eutheria</taxon>
        <taxon>Laurasiatheria</taxon>
        <taxon>Artiodactyla</taxon>
        <taxon>Ruminantia</taxon>
        <taxon>Pecora</taxon>
        <taxon>Cervidae</taxon>
        <taxon>Odocoileinae</taxon>
        <taxon>Rangifer</taxon>
    </lineage>
</organism>
<evidence type="ECO:0000256" key="1">
    <source>
        <dbReference type="SAM" id="MobiDB-lite"/>
    </source>
</evidence>
<feature type="region of interest" description="Disordered" evidence="1">
    <location>
        <begin position="74"/>
        <end position="94"/>
    </location>
</feature>